<protein>
    <submittedName>
        <fullName evidence="2">F-box/LRR-repeat protein</fullName>
    </submittedName>
</protein>
<dbReference type="PANTHER" id="PTHR12904">
    <property type="match status" value="1"/>
</dbReference>
<organism evidence="1 2">
    <name type="scientific">Caenorhabditis tropicalis</name>
    <dbReference type="NCBI Taxonomy" id="1561998"/>
    <lineage>
        <taxon>Eukaryota</taxon>
        <taxon>Metazoa</taxon>
        <taxon>Ecdysozoa</taxon>
        <taxon>Nematoda</taxon>
        <taxon>Chromadorea</taxon>
        <taxon>Rhabditida</taxon>
        <taxon>Rhabditina</taxon>
        <taxon>Rhabditomorpha</taxon>
        <taxon>Rhabditoidea</taxon>
        <taxon>Rhabditidae</taxon>
        <taxon>Peloderinae</taxon>
        <taxon>Caenorhabditis</taxon>
    </lineage>
</organism>
<dbReference type="PANTHER" id="PTHR12904:SF28">
    <property type="entry name" value="ATP SYNTHASE SUBUNIT ALPHA-RELATED"/>
    <property type="match status" value="1"/>
</dbReference>
<name>A0A1I7TC24_9PELO</name>
<dbReference type="GO" id="GO:0031462">
    <property type="term" value="C:Cul2-RING ubiquitin ligase complex"/>
    <property type="evidence" value="ECO:0007669"/>
    <property type="project" value="TreeGrafter"/>
</dbReference>
<keyword evidence="1" id="KW-1185">Reference proteome</keyword>
<dbReference type="AlphaFoldDB" id="A0A1I7TC24"/>
<reference evidence="2" key="1">
    <citation type="submission" date="2016-11" db="UniProtKB">
        <authorList>
            <consortium name="WormBaseParasite"/>
        </authorList>
    </citation>
    <scope>IDENTIFICATION</scope>
</reference>
<dbReference type="Proteomes" id="UP000095282">
    <property type="component" value="Unplaced"/>
</dbReference>
<dbReference type="InterPro" id="IPR032675">
    <property type="entry name" value="LRR_dom_sf"/>
</dbReference>
<proteinExistence type="predicted"/>
<evidence type="ECO:0000313" key="2">
    <source>
        <dbReference type="WBParaSite" id="Csp11.Scaffold577.g4482.t1"/>
    </source>
</evidence>
<dbReference type="STRING" id="1561998.A0A1I7TC24"/>
<sequence length="405" mass="46641">MFVESLVSLSAKKVAESSEIGCYENFNWTLEEPFNSQVVAHLTRIPEQTGLKFNFDKLDTQKYKLSPEDLSTLHNHNIRSLVIDTFQSWKLLESEDKKSLDIVSILTACLNPSSRQNLKNLRIIGSAVFPDDWVEKVAEMLPNLQSFECEIKTEKEFRSICEFFPKLVHLKVLGDSLKTICGIGRLKSLQVFDASFLQLDSPEQLKELFEIPNLRILDIPFSQDVIRNILLCDATLPNLRYLECYGSDITEEQMRTVVEKYPSLQLIGIIGTSCELIDFSNLNVLQLATFKSTMNVLRQMSNRCDQKLDGRILNECMSRVENLLEHGTMDGFEEEVFLDLMMKVALKLEFYYKDTRLLVKILTLYFKRVPQHLDSIAGLRTQLLVKRQWAAETVLRYSPGDLKIM</sequence>
<accession>A0A1I7TC24</accession>
<dbReference type="InterPro" id="IPR051341">
    <property type="entry name" value="Zyg-11_UBL_adapter"/>
</dbReference>
<dbReference type="Gene3D" id="3.80.10.10">
    <property type="entry name" value="Ribonuclease Inhibitor"/>
    <property type="match status" value="1"/>
</dbReference>
<dbReference type="eggNOG" id="KOG3665">
    <property type="taxonomic scope" value="Eukaryota"/>
</dbReference>
<dbReference type="WBParaSite" id="Csp11.Scaffold577.g4482.t1">
    <property type="protein sequence ID" value="Csp11.Scaffold577.g4482.t1"/>
    <property type="gene ID" value="Csp11.Scaffold577.g4482"/>
</dbReference>
<dbReference type="SUPFAM" id="SSF52047">
    <property type="entry name" value="RNI-like"/>
    <property type="match status" value="1"/>
</dbReference>
<evidence type="ECO:0000313" key="1">
    <source>
        <dbReference type="Proteomes" id="UP000095282"/>
    </source>
</evidence>